<gene>
    <name evidence="4" type="ORF">UABAM_00569</name>
</gene>
<proteinExistence type="predicted"/>
<reference evidence="4 5" key="1">
    <citation type="submission" date="2019-08" db="EMBL/GenBank/DDBJ databases">
        <title>Complete genome sequence of Candidatus Uab amorphum.</title>
        <authorList>
            <person name="Shiratori T."/>
            <person name="Suzuki S."/>
            <person name="Kakizawa Y."/>
            <person name="Ishida K."/>
        </authorList>
    </citation>
    <scope>NUCLEOTIDE SEQUENCE [LARGE SCALE GENOMIC DNA]</scope>
    <source>
        <strain evidence="4 5">SRT547</strain>
    </source>
</reference>
<evidence type="ECO:0000256" key="1">
    <source>
        <dbReference type="ARBA" id="ARBA00022729"/>
    </source>
</evidence>
<dbReference type="KEGG" id="uam:UABAM_00569"/>
<keyword evidence="2" id="KW-0378">Hydrolase</keyword>
<evidence type="ECO:0000259" key="3">
    <source>
        <dbReference type="Pfam" id="PF00149"/>
    </source>
</evidence>
<dbReference type="PANTHER" id="PTHR10161">
    <property type="entry name" value="TARTRATE-RESISTANT ACID PHOSPHATASE TYPE 5"/>
    <property type="match status" value="1"/>
</dbReference>
<dbReference type="AlphaFoldDB" id="A0A5S9IIS9"/>
<dbReference type="InterPro" id="IPR004843">
    <property type="entry name" value="Calcineurin-like_PHP"/>
</dbReference>
<protein>
    <submittedName>
        <fullName evidence="4">3',5'-cyclic adenosine monophosphatephosphodiesterase CpdA</fullName>
    </submittedName>
</protein>
<dbReference type="Pfam" id="PF00149">
    <property type="entry name" value="Metallophos"/>
    <property type="match status" value="1"/>
</dbReference>
<accession>A0A5S9IIS9</accession>
<dbReference type="InterPro" id="IPR051558">
    <property type="entry name" value="Metallophosphoesterase_PAP"/>
</dbReference>
<dbReference type="SUPFAM" id="SSF56300">
    <property type="entry name" value="Metallo-dependent phosphatases"/>
    <property type="match status" value="1"/>
</dbReference>
<sequence length="437" mass="49972">MRFSIIEYLHRGHLSPISFLNRKNMKIKFIFLLSLLLFSCSHIYIAPGQKISRISAEHTQTIYIAGDFGSPSSLLKDVTSSIAKDAARQSSQPYILGLGDNLYVKGFPHRDARTSKPFAKLCKIAKLFNKCRYKEQPIPLITIPGNHDYNDDAVSVKRTWGNIAPWYFLRQMAPQSKLFEQWLFMPGDANPHSSASELYEYLYSDLQNLVTFMKPQKIPVENSSTAIIAMDSELVIDLFAAGYYDLAKKYLQSLEEVLRENKNHKWVIVLTHHPLASYAKHRPGKWGSFLLGPGWPQFSKWWHKVLMVPPLGTLTTFGWWAIHYPQDIHSCAYENYRKAVYAMLKDNNVSLVISGHEHCTQLIDLQQTVLNTKNTSSTCMQLVCGEAAKQDPVTNGKGTLFFHTGGGYSQLKFFDKELLIEMRDRQGNQLYNYVINE</sequence>
<name>A0A5S9IIS9_UABAM</name>
<dbReference type="Gene3D" id="3.60.21.10">
    <property type="match status" value="1"/>
</dbReference>
<keyword evidence="1" id="KW-0732">Signal</keyword>
<dbReference type="Proteomes" id="UP000326354">
    <property type="component" value="Chromosome"/>
</dbReference>
<feature type="domain" description="Calcineurin-like phosphoesterase" evidence="3">
    <location>
        <begin position="62"/>
        <end position="281"/>
    </location>
</feature>
<organism evidence="4 5">
    <name type="scientific">Uabimicrobium amorphum</name>
    <dbReference type="NCBI Taxonomy" id="2596890"/>
    <lineage>
        <taxon>Bacteria</taxon>
        <taxon>Pseudomonadati</taxon>
        <taxon>Planctomycetota</taxon>
        <taxon>Candidatus Uabimicrobiia</taxon>
        <taxon>Candidatus Uabimicrobiales</taxon>
        <taxon>Candidatus Uabimicrobiaceae</taxon>
        <taxon>Candidatus Uabimicrobium</taxon>
    </lineage>
</organism>
<dbReference type="PANTHER" id="PTHR10161:SF14">
    <property type="entry name" value="TARTRATE-RESISTANT ACID PHOSPHATASE TYPE 5"/>
    <property type="match status" value="1"/>
</dbReference>
<dbReference type="InterPro" id="IPR029052">
    <property type="entry name" value="Metallo-depent_PP-like"/>
</dbReference>
<evidence type="ECO:0000313" key="4">
    <source>
        <dbReference type="EMBL" id="BBM82226.1"/>
    </source>
</evidence>
<evidence type="ECO:0000313" key="5">
    <source>
        <dbReference type="Proteomes" id="UP000326354"/>
    </source>
</evidence>
<evidence type="ECO:0000256" key="2">
    <source>
        <dbReference type="ARBA" id="ARBA00022801"/>
    </source>
</evidence>
<keyword evidence="5" id="KW-1185">Reference proteome</keyword>
<dbReference type="EMBL" id="AP019860">
    <property type="protein sequence ID" value="BBM82226.1"/>
    <property type="molecule type" value="Genomic_DNA"/>
</dbReference>
<dbReference type="GO" id="GO:0016787">
    <property type="term" value="F:hydrolase activity"/>
    <property type="evidence" value="ECO:0007669"/>
    <property type="project" value="UniProtKB-KW"/>
</dbReference>